<evidence type="ECO:0000313" key="2">
    <source>
        <dbReference type="EMBL" id="KAH0545661.1"/>
    </source>
</evidence>
<protein>
    <submittedName>
        <fullName evidence="2">Uncharacterized protein</fullName>
    </submittedName>
</protein>
<accession>A0AAV7I6H9</accession>
<proteinExistence type="predicted"/>
<evidence type="ECO:0000256" key="1">
    <source>
        <dbReference type="SAM" id="MobiDB-lite"/>
    </source>
</evidence>
<dbReference type="Proteomes" id="UP000826195">
    <property type="component" value="Unassembled WGS sequence"/>
</dbReference>
<comment type="caution">
    <text evidence="2">The sequence shown here is derived from an EMBL/GenBank/DDBJ whole genome shotgun (WGS) entry which is preliminary data.</text>
</comment>
<dbReference type="AlphaFoldDB" id="A0AAV7I6H9"/>
<reference evidence="2 3" key="1">
    <citation type="journal article" date="2021" name="J. Hered.">
        <title>A chromosome-level genome assembly of the parasitoid wasp, Cotesia glomerata (Hymenoptera: Braconidae).</title>
        <authorList>
            <person name="Pinto B.J."/>
            <person name="Weis J.J."/>
            <person name="Gamble T."/>
            <person name="Ode P.J."/>
            <person name="Paul R."/>
            <person name="Zaspel J.M."/>
        </authorList>
    </citation>
    <scope>NUCLEOTIDE SEQUENCE [LARGE SCALE GENOMIC DNA]</scope>
    <source>
        <strain evidence="2">CgM1</strain>
    </source>
</reference>
<sequence length="276" mass="31604">MCRTSLLLIGPCPRRDVTFRRPADWFAIPNTQNLNCPCLTLPYTTALYIFCSNLKTNATKNLFGRDLSVRVVILLSCLSSVPTTDCKEEDNKLFAPRTRSPLGNNLRTRTLDNKRIDRIVGDNISDITLSRGQRELRSPIKMGQVPYVCNLVVNDHLTRNKDRVPFLQEYPRHRLLYRFIALLSSYPPIRYSIPTCSPVFTFSLFSYIPRGIRQEIAAKVFRICIAINLAADQILRDLGYDRVWSPQLDVAGQGLKEGQGEKRERVKRKPAPRIHV</sequence>
<name>A0AAV7I6H9_COTGL</name>
<organism evidence="2 3">
    <name type="scientific">Cotesia glomerata</name>
    <name type="common">Lepidopteran parasitic wasp</name>
    <name type="synonym">Apanteles glomeratus</name>
    <dbReference type="NCBI Taxonomy" id="32391"/>
    <lineage>
        <taxon>Eukaryota</taxon>
        <taxon>Metazoa</taxon>
        <taxon>Ecdysozoa</taxon>
        <taxon>Arthropoda</taxon>
        <taxon>Hexapoda</taxon>
        <taxon>Insecta</taxon>
        <taxon>Pterygota</taxon>
        <taxon>Neoptera</taxon>
        <taxon>Endopterygota</taxon>
        <taxon>Hymenoptera</taxon>
        <taxon>Apocrita</taxon>
        <taxon>Ichneumonoidea</taxon>
        <taxon>Braconidae</taxon>
        <taxon>Microgastrinae</taxon>
        <taxon>Cotesia</taxon>
    </lineage>
</organism>
<evidence type="ECO:0000313" key="3">
    <source>
        <dbReference type="Proteomes" id="UP000826195"/>
    </source>
</evidence>
<keyword evidence="3" id="KW-1185">Reference proteome</keyword>
<dbReference type="EMBL" id="JAHXZJ010002237">
    <property type="protein sequence ID" value="KAH0545661.1"/>
    <property type="molecule type" value="Genomic_DNA"/>
</dbReference>
<feature type="region of interest" description="Disordered" evidence="1">
    <location>
        <begin position="256"/>
        <end position="276"/>
    </location>
</feature>
<gene>
    <name evidence="2" type="ORF">KQX54_002136</name>
</gene>
<feature type="compositionally biased region" description="Basic residues" evidence="1">
    <location>
        <begin position="265"/>
        <end position="276"/>
    </location>
</feature>